<sequence>MKKLLRHIHEHSADGLDTSLIVGAGTGSQLGDWRQLGCRQLLLAEAHPRLAEELGRRLRHDQGEHLLAVAVTGDEQPVATLQALNNLAYSSLNQAADLFTYYPNLRRDEALQVPARSLEAIVAEQALDGRQPHALLIAAPGQALQLLQATQAAALHTFSWVIIECSSEPLYQNDASDSEIIAWMDSIDFELVTDNPDAIFPQSQLLFERNATRLAQHRLHSEVAQLRSQSSSAAQNSQQQLQELEQQLQQRDAALLELTGLANEQKQQLDELASDNARLFSACEAMQAQQGELQQALQEQAAQANAQQVQVDAIGTERDQLASACEALRQQHAALTTAYDQQATEIGDLRAELATLTSRNSELALTNEALENQRAELAGACQMQTQLADERQARAEALSATASELASERDALAKDNARLTETCDAQTRSAGEYKANLDKVSEQRDQLQKALAEHKDTLEANQGYVHTLEREAVEYQHRQRLLEEELVKSEAQLELIKDLLLREPGL</sequence>
<evidence type="ECO:0000313" key="3">
    <source>
        <dbReference type="EMBL" id="MVF52066.1"/>
    </source>
</evidence>
<organism evidence="3 4">
    <name type="scientific">Pseudomonas monteilii</name>
    <dbReference type="NCBI Taxonomy" id="76759"/>
    <lineage>
        <taxon>Bacteria</taxon>
        <taxon>Pseudomonadati</taxon>
        <taxon>Pseudomonadota</taxon>
        <taxon>Gammaproteobacteria</taxon>
        <taxon>Pseudomonadales</taxon>
        <taxon>Pseudomonadaceae</taxon>
        <taxon>Pseudomonas</taxon>
    </lineage>
</organism>
<dbReference type="AlphaFoldDB" id="A0A7W2QNW5"/>
<protein>
    <submittedName>
        <fullName evidence="3">Uncharacterized protein</fullName>
    </submittedName>
</protein>
<reference evidence="3 4" key="1">
    <citation type="submission" date="2019-10" db="EMBL/GenBank/DDBJ databases">
        <title>XDR Pseudomonas monteilii producing IMP-16 from LCR.</title>
        <authorList>
            <person name="Ballaben A."/>
            <person name="Doi Y."/>
        </authorList>
    </citation>
    <scope>NUCLEOTIDE SEQUENCE [LARGE SCALE GENOMIC DNA]</scope>
    <source>
        <strain evidence="3 4">597/14</strain>
    </source>
</reference>
<dbReference type="Proteomes" id="UP000440965">
    <property type="component" value="Unassembled WGS sequence"/>
</dbReference>
<gene>
    <name evidence="3" type="ORF">F9Z43_22745</name>
</gene>
<accession>A0A7W2QNW5</accession>
<feature type="coiled-coil region" evidence="1">
    <location>
        <begin position="353"/>
        <end position="499"/>
    </location>
</feature>
<comment type="caution">
    <text evidence="3">The sequence shown here is derived from an EMBL/GenBank/DDBJ whole genome shotgun (WGS) entry which is preliminary data.</text>
</comment>
<keyword evidence="1" id="KW-0175">Coiled coil</keyword>
<evidence type="ECO:0000256" key="2">
    <source>
        <dbReference type="SAM" id="MobiDB-lite"/>
    </source>
</evidence>
<feature type="region of interest" description="Disordered" evidence="2">
    <location>
        <begin position="225"/>
        <end position="244"/>
    </location>
</feature>
<evidence type="ECO:0000313" key="4">
    <source>
        <dbReference type="Proteomes" id="UP000440965"/>
    </source>
</evidence>
<dbReference type="EMBL" id="WEIK01000025">
    <property type="protein sequence ID" value="MVF52066.1"/>
    <property type="molecule type" value="Genomic_DNA"/>
</dbReference>
<evidence type="ECO:0000256" key="1">
    <source>
        <dbReference type="SAM" id="Coils"/>
    </source>
</evidence>
<name>A0A7W2QNW5_9PSED</name>
<proteinExistence type="predicted"/>
<dbReference type="RefSeq" id="WP_060497522.1">
    <property type="nucleotide sequence ID" value="NZ_JACGDB010000004.1"/>
</dbReference>